<evidence type="ECO:0000256" key="3">
    <source>
        <dbReference type="ARBA" id="ARBA00023212"/>
    </source>
</evidence>
<dbReference type="InterPro" id="IPR042404">
    <property type="entry name" value="KATNBL1"/>
</dbReference>
<keyword evidence="5" id="KW-0472">Membrane</keyword>
<sequence>MDPNTEDAESQNVEDRLHHDAAQYKVSYPKGRNTKQADDAANEECNKKRYFLPVLHFFYSHLFLIKSYIWNFTPSRYPVSRSGNNPGRVKRVVSCKRKTHHLTVARRKQLGSGRTCDAPNKENETKVLQGTQQDIFSMDPWDFPFHVNNINNNQGTDRTGCEEADYCVLTELTRDHNTLTDVLFGRNLRLKVALTLWQRNVGELLTYFLSIQDTGVFVDFLPLISKCIDEDSSKITIGCCVDLFPLVSKVLSSQYEEHLTVGLKWVNSVLKNWWEDLKDSGFSGSTNSLLDENFQVFNQQLWELWQQEPFLKSVPGPAGDMAKVNMQNLTLLVTCVYMCVFMFLHFMYIFLPFRSSIPSCLNSHVSSEDPERIVLR</sequence>
<keyword evidence="3" id="KW-0206">Cytoskeleton</keyword>
<name>A0A3B4H4X5_9CICH</name>
<protein>
    <submittedName>
        <fullName evidence="7">KATNB1-like protein 1</fullName>
    </submittedName>
</protein>
<accession>A0A3B4H4X5</accession>
<evidence type="ECO:0000256" key="4">
    <source>
        <dbReference type="SAM" id="MobiDB-lite"/>
    </source>
</evidence>
<dbReference type="GO" id="GO:0005730">
    <property type="term" value="C:nucleolus"/>
    <property type="evidence" value="ECO:0007669"/>
    <property type="project" value="TreeGrafter"/>
</dbReference>
<evidence type="ECO:0000313" key="7">
    <source>
        <dbReference type="Ensembl" id="ENSPNYP00000029499.1"/>
    </source>
</evidence>
<keyword evidence="5" id="KW-1133">Transmembrane helix</keyword>
<organism evidence="7">
    <name type="scientific">Pundamilia nyererei</name>
    <dbReference type="NCBI Taxonomy" id="303518"/>
    <lineage>
        <taxon>Eukaryota</taxon>
        <taxon>Metazoa</taxon>
        <taxon>Chordata</taxon>
        <taxon>Craniata</taxon>
        <taxon>Vertebrata</taxon>
        <taxon>Euteleostomi</taxon>
        <taxon>Actinopterygii</taxon>
        <taxon>Neopterygii</taxon>
        <taxon>Teleostei</taxon>
        <taxon>Neoteleostei</taxon>
        <taxon>Acanthomorphata</taxon>
        <taxon>Ovalentaria</taxon>
        <taxon>Cichlomorphae</taxon>
        <taxon>Cichliformes</taxon>
        <taxon>Cichlidae</taxon>
        <taxon>African cichlids</taxon>
        <taxon>Pseudocrenilabrinae</taxon>
        <taxon>Haplochromini</taxon>
        <taxon>Pundamilia</taxon>
    </lineage>
</organism>
<dbReference type="AlphaFoldDB" id="A0A3B4H4X5"/>
<feature type="domain" description="Katanin p80 subunit C-terminal" evidence="6">
    <location>
        <begin position="174"/>
        <end position="324"/>
    </location>
</feature>
<feature type="region of interest" description="Disordered" evidence="4">
    <location>
        <begin position="1"/>
        <end position="40"/>
    </location>
</feature>
<feature type="transmembrane region" description="Helical" evidence="5">
    <location>
        <begin position="329"/>
        <end position="351"/>
    </location>
</feature>
<dbReference type="PANTHER" id="PTHR14682:SF1">
    <property type="entry name" value="KATNB1-LIKE PROTEIN 1"/>
    <property type="match status" value="1"/>
</dbReference>
<evidence type="ECO:0000256" key="2">
    <source>
        <dbReference type="ARBA" id="ARBA00022490"/>
    </source>
</evidence>
<evidence type="ECO:0000259" key="6">
    <source>
        <dbReference type="Pfam" id="PF13925"/>
    </source>
</evidence>
<keyword evidence="5" id="KW-0812">Transmembrane</keyword>
<dbReference type="GO" id="GO:0005856">
    <property type="term" value="C:cytoskeleton"/>
    <property type="evidence" value="ECO:0007669"/>
    <property type="project" value="UniProtKB-SubCell"/>
</dbReference>
<dbReference type="InterPro" id="IPR028021">
    <property type="entry name" value="Katanin_C-terminal"/>
</dbReference>
<dbReference type="Ensembl" id="ENSPNYT00000030216.1">
    <property type="protein sequence ID" value="ENSPNYP00000029499.1"/>
    <property type="gene ID" value="ENSPNYG00000022228.1"/>
</dbReference>
<dbReference type="Pfam" id="PF13925">
    <property type="entry name" value="Katanin_con80"/>
    <property type="match status" value="1"/>
</dbReference>
<proteinExistence type="predicted"/>
<comment type="subcellular location">
    <subcellularLocation>
        <location evidence="1">Cytoplasm</location>
        <location evidence="1">Cytoskeleton</location>
    </subcellularLocation>
</comment>
<feature type="compositionally biased region" description="Basic and acidic residues" evidence="4">
    <location>
        <begin position="13"/>
        <end position="22"/>
    </location>
</feature>
<dbReference type="GO" id="GO:0008017">
    <property type="term" value="F:microtubule binding"/>
    <property type="evidence" value="ECO:0007669"/>
    <property type="project" value="InterPro"/>
</dbReference>
<keyword evidence="2" id="KW-0963">Cytoplasm</keyword>
<evidence type="ECO:0000256" key="1">
    <source>
        <dbReference type="ARBA" id="ARBA00004245"/>
    </source>
</evidence>
<dbReference type="STRING" id="303518.ENSPNYP00000029499"/>
<dbReference type="GeneTree" id="ENSGT00390000012351"/>
<reference evidence="7" key="1">
    <citation type="submission" date="2023-09" db="UniProtKB">
        <authorList>
            <consortium name="Ensembl"/>
        </authorList>
    </citation>
    <scope>IDENTIFICATION</scope>
</reference>
<evidence type="ECO:0000256" key="5">
    <source>
        <dbReference type="SAM" id="Phobius"/>
    </source>
</evidence>
<dbReference type="PANTHER" id="PTHR14682">
    <property type="entry name" value="KATNB1-LIKE PROTEIN 1"/>
    <property type="match status" value="1"/>
</dbReference>